<protein>
    <submittedName>
        <fullName evidence="1">2-polyprenyl-6-methoxyphenol hydroxylase-like FAD-dependent oxidoreductase</fullName>
    </submittedName>
</protein>
<keyword evidence="2" id="KW-1185">Reference proteome</keyword>
<dbReference type="EMBL" id="JADBEF010000001">
    <property type="protein sequence ID" value="MBE1560440.1"/>
    <property type="molecule type" value="Genomic_DNA"/>
</dbReference>
<dbReference type="RefSeq" id="WP_192775516.1">
    <property type="nucleotide sequence ID" value="NZ_BAAASY010000035.1"/>
</dbReference>
<dbReference type="Proteomes" id="UP000661607">
    <property type="component" value="Unassembled WGS sequence"/>
</dbReference>
<proteinExistence type="predicted"/>
<name>A0ABR9KEN5_9ACTN</name>
<comment type="caution">
    <text evidence="1">The sequence shown here is derived from an EMBL/GenBank/DDBJ whole genome shotgun (WGS) entry which is preliminary data.</text>
</comment>
<accession>A0ABR9KEN5</accession>
<dbReference type="Gene3D" id="3.50.50.60">
    <property type="entry name" value="FAD/NAD(P)-binding domain"/>
    <property type="match status" value="1"/>
</dbReference>
<dbReference type="InterPro" id="IPR036188">
    <property type="entry name" value="FAD/NAD-bd_sf"/>
</dbReference>
<reference evidence="1 2" key="1">
    <citation type="submission" date="2020-10" db="EMBL/GenBank/DDBJ databases">
        <title>Sequencing the genomes of 1000 actinobacteria strains.</title>
        <authorList>
            <person name="Klenk H.-P."/>
        </authorList>
    </citation>
    <scope>NUCLEOTIDE SEQUENCE [LARGE SCALE GENOMIC DNA]</scope>
    <source>
        <strain evidence="1 2">DSM 43748</strain>
    </source>
</reference>
<organism evidence="1 2">
    <name type="scientific">Nonomuraea africana</name>
    <dbReference type="NCBI Taxonomy" id="46171"/>
    <lineage>
        <taxon>Bacteria</taxon>
        <taxon>Bacillati</taxon>
        <taxon>Actinomycetota</taxon>
        <taxon>Actinomycetes</taxon>
        <taxon>Streptosporangiales</taxon>
        <taxon>Streptosporangiaceae</taxon>
        <taxon>Nonomuraea</taxon>
    </lineage>
</organism>
<dbReference type="SUPFAM" id="SSF51905">
    <property type="entry name" value="FAD/NAD(P)-binding domain"/>
    <property type="match status" value="1"/>
</dbReference>
<evidence type="ECO:0000313" key="1">
    <source>
        <dbReference type="EMBL" id="MBE1560440.1"/>
    </source>
</evidence>
<evidence type="ECO:0000313" key="2">
    <source>
        <dbReference type="Proteomes" id="UP000661607"/>
    </source>
</evidence>
<sequence>MRVTRAHRGRRPGRALAQRLHLAGVDVVVLERDAGPYSRAQGHCVHIDQRGENALRACDAD</sequence>
<gene>
    <name evidence="1" type="ORF">H4W81_003219</name>
</gene>